<dbReference type="AlphaFoldDB" id="E9H4U9"/>
<evidence type="ECO:0000313" key="1">
    <source>
        <dbReference type="EMBL" id="EFX73290.1"/>
    </source>
</evidence>
<name>E9H4U9_DAPPU</name>
<dbReference type="EMBL" id="GL732592">
    <property type="protein sequence ID" value="EFX73290.1"/>
    <property type="molecule type" value="Genomic_DNA"/>
</dbReference>
<dbReference type="HOGENOM" id="CLU_2963136_0_0_1"/>
<protein>
    <submittedName>
        <fullName evidence="1">Uncharacterized protein</fullName>
    </submittedName>
</protein>
<reference evidence="1 2" key="1">
    <citation type="journal article" date="2011" name="Science">
        <title>The ecoresponsive genome of Daphnia pulex.</title>
        <authorList>
            <person name="Colbourne J.K."/>
            <person name="Pfrender M.E."/>
            <person name="Gilbert D."/>
            <person name="Thomas W.K."/>
            <person name="Tucker A."/>
            <person name="Oakley T.H."/>
            <person name="Tokishita S."/>
            <person name="Aerts A."/>
            <person name="Arnold G.J."/>
            <person name="Basu M.K."/>
            <person name="Bauer D.J."/>
            <person name="Caceres C.E."/>
            <person name="Carmel L."/>
            <person name="Casola C."/>
            <person name="Choi J.H."/>
            <person name="Detter J.C."/>
            <person name="Dong Q."/>
            <person name="Dusheyko S."/>
            <person name="Eads B.D."/>
            <person name="Frohlich T."/>
            <person name="Geiler-Samerotte K.A."/>
            <person name="Gerlach D."/>
            <person name="Hatcher P."/>
            <person name="Jogdeo S."/>
            <person name="Krijgsveld J."/>
            <person name="Kriventseva E.V."/>
            <person name="Kultz D."/>
            <person name="Laforsch C."/>
            <person name="Lindquist E."/>
            <person name="Lopez J."/>
            <person name="Manak J.R."/>
            <person name="Muller J."/>
            <person name="Pangilinan J."/>
            <person name="Patwardhan R.P."/>
            <person name="Pitluck S."/>
            <person name="Pritham E.J."/>
            <person name="Rechtsteiner A."/>
            <person name="Rho M."/>
            <person name="Rogozin I.B."/>
            <person name="Sakarya O."/>
            <person name="Salamov A."/>
            <person name="Schaack S."/>
            <person name="Shapiro H."/>
            <person name="Shiga Y."/>
            <person name="Skalitzky C."/>
            <person name="Smith Z."/>
            <person name="Souvorov A."/>
            <person name="Sung W."/>
            <person name="Tang Z."/>
            <person name="Tsuchiya D."/>
            <person name="Tu H."/>
            <person name="Vos H."/>
            <person name="Wang M."/>
            <person name="Wolf Y.I."/>
            <person name="Yamagata H."/>
            <person name="Yamada T."/>
            <person name="Ye Y."/>
            <person name="Shaw J.R."/>
            <person name="Andrews J."/>
            <person name="Crease T.J."/>
            <person name="Tang H."/>
            <person name="Lucas S.M."/>
            <person name="Robertson H.M."/>
            <person name="Bork P."/>
            <person name="Koonin E.V."/>
            <person name="Zdobnov E.M."/>
            <person name="Grigoriev I.V."/>
            <person name="Lynch M."/>
            <person name="Boore J.L."/>
        </authorList>
    </citation>
    <scope>NUCLEOTIDE SEQUENCE [LARGE SCALE GENOMIC DNA]</scope>
</reference>
<accession>E9H4U9</accession>
<dbReference type="KEGG" id="dpx:DAPPUDRAFT_325480"/>
<gene>
    <name evidence="1" type="ORF">DAPPUDRAFT_325480</name>
</gene>
<dbReference type="OrthoDB" id="8954335at2759"/>
<organism evidence="1 2">
    <name type="scientific">Daphnia pulex</name>
    <name type="common">Water flea</name>
    <dbReference type="NCBI Taxonomy" id="6669"/>
    <lineage>
        <taxon>Eukaryota</taxon>
        <taxon>Metazoa</taxon>
        <taxon>Ecdysozoa</taxon>
        <taxon>Arthropoda</taxon>
        <taxon>Crustacea</taxon>
        <taxon>Branchiopoda</taxon>
        <taxon>Diplostraca</taxon>
        <taxon>Cladocera</taxon>
        <taxon>Anomopoda</taxon>
        <taxon>Daphniidae</taxon>
        <taxon>Daphnia</taxon>
    </lineage>
</organism>
<dbReference type="InParanoid" id="E9H4U9"/>
<sequence length="59" mass="6749">MSITDVGTQILEIPALQRDFREGALYDARSEQIILGYSLWDADVLQKIRTRLMTPQITP</sequence>
<dbReference type="Proteomes" id="UP000000305">
    <property type="component" value="Unassembled WGS sequence"/>
</dbReference>
<evidence type="ECO:0000313" key="2">
    <source>
        <dbReference type="Proteomes" id="UP000000305"/>
    </source>
</evidence>
<proteinExistence type="predicted"/>
<keyword evidence="2" id="KW-1185">Reference proteome</keyword>